<dbReference type="EMBL" id="MFYX01000093">
    <property type="protein sequence ID" value="OGK03231.1"/>
    <property type="molecule type" value="Genomic_DNA"/>
</dbReference>
<dbReference type="NCBIfam" id="TIGR04183">
    <property type="entry name" value="Por_Secre_tail"/>
    <property type="match status" value="1"/>
</dbReference>
<protein>
    <recommendedName>
        <fullName evidence="1">Secretion system C-terminal sorting domain-containing protein</fullName>
    </recommendedName>
</protein>
<accession>A0A1F7F9F1</accession>
<reference evidence="2 3" key="1">
    <citation type="journal article" date="2016" name="Nat. Commun.">
        <title>Thousands of microbial genomes shed light on interconnected biogeochemical processes in an aquifer system.</title>
        <authorList>
            <person name="Anantharaman K."/>
            <person name="Brown C.T."/>
            <person name="Hug L.A."/>
            <person name="Sharon I."/>
            <person name="Castelle C.J."/>
            <person name="Probst A.J."/>
            <person name="Thomas B.C."/>
            <person name="Singh A."/>
            <person name="Wilkins M.J."/>
            <person name="Karaoz U."/>
            <person name="Brodie E.L."/>
            <person name="Williams K.H."/>
            <person name="Hubbard S.S."/>
            <person name="Banfield J.F."/>
        </authorList>
    </citation>
    <scope>NUCLEOTIDE SEQUENCE [LARGE SCALE GENOMIC DNA]</scope>
</reference>
<proteinExistence type="predicted"/>
<dbReference type="AlphaFoldDB" id="A0A1F7F9F1"/>
<comment type="caution">
    <text evidence="2">The sequence shown here is derived from an EMBL/GenBank/DDBJ whole genome shotgun (WGS) entry which is preliminary data.</text>
</comment>
<dbReference type="Pfam" id="PF18962">
    <property type="entry name" value="Por_Secre_tail"/>
    <property type="match status" value="1"/>
</dbReference>
<evidence type="ECO:0000313" key="2">
    <source>
        <dbReference type="EMBL" id="OGK03231.1"/>
    </source>
</evidence>
<feature type="domain" description="Secretion system C-terminal sorting" evidence="1">
    <location>
        <begin position="624"/>
        <end position="703"/>
    </location>
</feature>
<dbReference type="SUPFAM" id="SSF53474">
    <property type="entry name" value="alpha/beta-Hydrolases"/>
    <property type="match status" value="1"/>
</dbReference>
<name>A0A1F7F9F1_UNCRA</name>
<dbReference type="Gene3D" id="3.40.50.1820">
    <property type="entry name" value="alpha/beta hydrolase"/>
    <property type="match status" value="1"/>
</dbReference>
<dbReference type="InterPro" id="IPR029058">
    <property type="entry name" value="AB_hydrolase_fold"/>
</dbReference>
<sequence length="706" mass="78152">MTLSASLFGATPTNMTGFFRSGQVFLTWDEVTNGQNYIIYRSTAPITAGDLTTANKRYEVAPNSSFNRVLAHLATNADRSDMQLLTPPCSVSRNVVVPLDTSLTGNVTEIPAGTGVAVFTTHVAGTYYYAVTAVVGGVEDKSIGAGNAIGAITETVQDAAPVLLYQSGIKCARLYLLYTDVDSFNPTYSGTYAWPFWVGVKQNYATTSDKVDLRLTIEGMDGTIRYTQNYAAWNSDGIEVKACETGSWWFGYSQTYQFDTSKYAPTGSSPISDQGPVVNFVQARIMNFLKWMIQVEPYYANRIDTNQIYVAGGSMGGGGTLLFLQYYPDFFAYGDGKVPPTNFLETTWTWLRQCEARWGSHTNDDIKVHFTGWRSERLEQAYGGMILHQFLNVEQMVLSMEGMELPWITFCSGGKDGSVTWPQQGRNYYTNLNASRRGWNGGCQGASGHDCGGLVSGQPQLSTIHKNNSFLAFSNVSGNPALPLPDVTDSIFYIFNKHLIWSTPYYKVGNYQNQVDQINRYEIVIASLTGDNTADITPRKLQQFVVTEGADYIVKNTAVNDTNTVFQIDTITADSFNLITFRNFQIKSGDQNTGGSRFIMVPVDPVSEVAAQSLKTNDMCITVSPNPFNPTTEIKITNYESQIINELKVFNLKGELVKDFSPHVRNSKSVVRNSILWDASNQPSGVYIIKARLGNRQLVNKIVLTR</sequence>
<evidence type="ECO:0000313" key="3">
    <source>
        <dbReference type="Proteomes" id="UP000179243"/>
    </source>
</evidence>
<dbReference type="Proteomes" id="UP000179243">
    <property type="component" value="Unassembled WGS sequence"/>
</dbReference>
<evidence type="ECO:0000259" key="1">
    <source>
        <dbReference type="Pfam" id="PF18962"/>
    </source>
</evidence>
<dbReference type="InterPro" id="IPR026444">
    <property type="entry name" value="Secre_tail"/>
</dbReference>
<gene>
    <name evidence="2" type="ORF">A2519_13250</name>
</gene>
<organism evidence="2 3">
    <name type="scientific">Candidatus Raymondbacteria bacterium RIFOXYD12_FULL_49_13</name>
    <dbReference type="NCBI Taxonomy" id="1817890"/>
    <lineage>
        <taxon>Bacteria</taxon>
        <taxon>Raymondiibacteriota</taxon>
    </lineage>
</organism>